<comment type="caution">
    <text evidence="3">The sequence shown here is derived from an EMBL/GenBank/DDBJ whole genome shotgun (WGS) entry which is preliminary data.</text>
</comment>
<feature type="domain" description="DUF6570" evidence="2">
    <location>
        <begin position="113"/>
        <end position="238"/>
    </location>
</feature>
<feature type="compositionally biased region" description="Basic residues" evidence="1">
    <location>
        <begin position="13"/>
        <end position="22"/>
    </location>
</feature>
<dbReference type="AlphaFoldDB" id="A0A8T0Z7V9"/>
<proteinExistence type="predicted"/>
<feature type="region of interest" description="Disordered" evidence="1">
    <location>
        <begin position="1"/>
        <end position="22"/>
    </location>
</feature>
<dbReference type="InterPro" id="IPR046700">
    <property type="entry name" value="DUF6570"/>
</dbReference>
<sequence>MKQNAVAQLQPRGVKRSKIKTKARHIDDDRSEDAKAFYAAVDAPSLRVCGSCGELTKSEHAVMKRFEPDADLFSPLFNSAGECEIIPEALVNDENCRTSMIWLCRRCETYLRKKEVPKFCRANGFRLAPVPHELAVLNRLEARLIGLGVSFTTCVNLYCDGQEFTRGNSINYWNSAVEVVLDLPRSLHKCGVVFLKTKTTESARLFRVRPDLLRRALCWLIENNPLYKNVRISEENLAALHHFDVANDIPNVSITDEEVQQLRIHENQLNREPD</sequence>
<evidence type="ECO:0000313" key="4">
    <source>
        <dbReference type="Proteomes" id="UP000735874"/>
    </source>
</evidence>
<dbReference type="EMBL" id="RCMG01000260">
    <property type="protein sequence ID" value="KAG2858210.1"/>
    <property type="molecule type" value="Genomic_DNA"/>
</dbReference>
<organism evidence="3 4">
    <name type="scientific">Phytophthora cactorum</name>
    <dbReference type="NCBI Taxonomy" id="29920"/>
    <lineage>
        <taxon>Eukaryota</taxon>
        <taxon>Sar</taxon>
        <taxon>Stramenopiles</taxon>
        <taxon>Oomycota</taxon>
        <taxon>Peronosporomycetes</taxon>
        <taxon>Peronosporales</taxon>
        <taxon>Peronosporaceae</taxon>
        <taxon>Phytophthora</taxon>
    </lineage>
</organism>
<evidence type="ECO:0000313" key="3">
    <source>
        <dbReference type="EMBL" id="KAG2858210.1"/>
    </source>
</evidence>
<reference evidence="3" key="1">
    <citation type="submission" date="2018-10" db="EMBL/GenBank/DDBJ databases">
        <title>Effector identification in a new, highly contiguous assembly of the strawberry crown rot pathogen Phytophthora cactorum.</title>
        <authorList>
            <person name="Armitage A.D."/>
            <person name="Nellist C.F."/>
            <person name="Bates H."/>
            <person name="Vickerstaff R.J."/>
            <person name="Harrison R.J."/>
        </authorList>
    </citation>
    <scope>NUCLEOTIDE SEQUENCE</scope>
    <source>
        <strain evidence="3">15-7</strain>
    </source>
</reference>
<accession>A0A8T0Z7V9</accession>
<dbReference type="Proteomes" id="UP000735874">
    <property type="component" value="Unassembled WGS sequence"/>
</dbReference>
<name>A0A8T0Z7V9_9STRA</name>
<gene>
    <name evidence="3" type="ORF">PC113_g10013</name>
</gene>
<evidence type="ECO:0000256" key="1">
    <source>
        <dbReference type="SAM" id="MobiDB-lite"/>
    </source>
</evidence>
<dbReference type="Pfam" id="PF20209">
    <property type="entry name" value="DUF6570"/>
    <property type="match status" value="1"/>
</dbReference>
<protein>
    <recommendedName>
        <fullName evidence="2">DUF6570 domain-containing protein</fullName>
    </recommendedName>
</protein>
<evidence type="ECO:0000259" key="2">
    <source>
        <dbReference type="Pfam" id="PF20209"/>
    </source>
</evidence>